<comment type="caution">
    <text evidence="8">The sequence shown here is derived from an EMBL/GenBank/DDBJ whole genome shotgun (WGS) entry which is preliminary data.</text>
</comment>
<dbReference type="PANTHER" id="PTHR30385:SF4">
    <property type="entry name" value="RNA POLYMERASE SIGMA-E FACTOR"/>
    <property type="match status" value="1"/>
</dbReference>
<proteinExistence type="predicted"/>
<dbReference type="Pfam" id="PF04542">
    <property type="entry name" value="Sigma70_r2"/>
    <property type="match status" value="1"/>
</dbReference>
<dbReference type="Pfam" id="PF04539">
    <property type="entry name" value="Sigma70_r3"/>
    <property type="match status" value="1"/>
</dbReference>
<evidence type="ECO:0000256" key="3">
    <source>
        <dbReference type="ARBA" id="ARBA00023125"/>
    </source>
</evidence>
<keyword evidence="1" id="KW-0805">Transcription regulation</keyword>
<reference evidence="8 9" key="1">
    <citation type="submission" date="2020-04" db="EMBL/GenBank/DDBJ databases">
        <title>MicrobeNet Type strains.</title>
        <authorList>
            <person name="Nicholson A.C."/>
        </authorList>
    </citation>
    <scope>NUCLEOTIDE SEQUENCE [LARGE SCALE GENOMIC DNA]</scope>
    <source>
        <strain evidence="8 9">DSM 44445</strain>
    </source>
</reference>
<keyword evidence="4" id="KW-0804">Transcription</keyword>
<feature type="domain" description="RNA polymerase sigma-70 region 3" evidence="5">
    <location>
        <begin position="133"/>
        <end position="192"/>
    </location>
</feature>
<dbReference type="NCBIfam" id="TIGR02937">
    <property type="entry name" value="sigma70-ECF"/>
    <property type="match status" value="1"/>
</dbReference>
<evidence type="ECO:0000259" key="7">
    <source>
        <dbReference type="Pfam" id="PF04545"/>
    </source>
</evidence>
<dbReference type="EMBL" id="JAAXPE010000008">
    <property type="protein sequence ID" value="NKY86211.1"/>
    <property type="molecule type" value="Genomic_DNA"/>
</dbReference>
<evidence type="ECO:0000259" key="5">
    <source>
        <dbReference type="Pfam" id="PF04539"/>
    </source>
</evidence>
<name>A0A7X6RHL5_9NOCA</name>
<evidence type="ECO:0000256" key="4">
    <source>
        <dbReference type="ARBA" id="ARBA00023163"/>
    </source>
</evidence>
<evidence type="ECO:0000256" key="2">
    <source>
        <dbReference type="ARBA" id="ARBA00023082"/>
    </source>
</evidence>
<protein>
    <submittedName>
        <fullName evidence="8">RNA polymerase sigma factor SigF</fullName>
    </submittedName>
</protein>
<sequence>MSPENASGANRSHPDGYDDVAPLFTELAALPADDPRRAQLRERVIERCLPLAEHIARKFSGRGENFEDLLQIARVGLVAAVDRFDPTQGSPFLAFAVPTVMGEVRRHFRDHTWALRVPRRIKEIQTALGPTVETLSQRLGRMPRAREIAEEMDADLGEVTQALIARNAYQTQSLDVPTGEDDTRSGSSILDTLGDEDPTFGAIDDTLTVKPLIDALPERERYVLTMRFFGGMTQEQIARKLGCSQMQVSRILTRTLKQLREKALRD</sequence>
<dbReference type="SUPFAM" id="SSF88946">
    <property type="entry name" value="Sigma2 domain of RNA polymerase sigma factors"/>
    <property type="match status" value="1"/>
</dbReference>
<gene>
    <name evidence="8" type="ORF">HGA07_11310</name>
</gene>
<dbReference type="Proteomes" id="UP000523447">
    <property type="component" value="Unassembled WGS sequence"/>
</dbReference>
<organism evidence="8 9">
    <name type="scientific">Nocardia veterana</name>
    <dbReference type="NCBI Taxonomy" id="132249"/>
    <lineage>
        <taxon>Bacteria</taxon>
        <taxon>Bacillati</taxon>
        <taxon>Actinomycetota</taxon>
        <taxon>Actinomycetes</taxon>
        <taxon>Mycobacteriales</taxon>
        <taxon>Nocardiaceae</taxon>
        <taxon>Nocardia</taxon>
    </lineage>
</organism>
<keyword evidence="2" id="KW-0731">Sigma factor</keyword>
<dbReference type="InterPro" id="IPR013325">
    <property type="entry name" value="RNA_pol_sigma_r2"/>
</dbReference>
<dbReference type="GO" id="GO:0016987">
    <property type="term" value="F:sigma factor activity"/>
    <property type="evidence" value="ECO:0007669"/>
    <property type="project" value="UniProtKB-KW"/>
</dbReference>
<dbReference type="InterPro" id="IPR013324">
    <property type="entry name" value="RNA_pol_sigma_r3/r4-like"/>
</dbReference>
<evidence type="ECO:0000256" key="1">
    <source>
        <dbReference type="ARBA" id="ARBA00023015"/>
    </source>
</evidence>
<evidence type="ECO:0000313" key="9">
    <source>
        <dbReference type="Proteomes" id="UP000523447"/>
    </source>
</evidence>
<dbReference type="Pfam" id="PF04545">
    <property type="entry name" value="Sigma70_r4"/>
    <property type="match status" value="1"/>
</dbReference>
<dbReference type="Gene3D" id="1.20.120.1810">
    <property type="match status" value="1"/>
</dbReference>
<dbReference type="CDD" id="cd06171">
    <property type="entry name" value="Sigma70_r4"/>
    <property type="match status" value="1"/>
</dbReference>
<dbReference type="InterPro" id="IPR014284">
    <property type="entry name" value="RNA_pol_sigma-70_dom"/>
</dbReference>
<dbReference type="InterPro" id="IPR007624">
    <property type="entry name" value="RNA_pol_sigma70_r3"/>
</dbReference>
<dbReference type="RefSeq" id="WP_040720893.1">
    <property type="nucleotide sequence ID" value="NZ_CAWPHS010000078.1"/>
</dbReference>
<evidence type="ECO:0000313" key="8">
    <source>
        <dbReference type="EMBL" id="NKY86211.1"/>
    </source>
</evidence>
<dbReference type="InterPro" id="IPR000943">
    <property type="entry name" value="RNA_pol_sigma70"/>
</dbReference>
<dbReference type="NCBIfam" id="TIGR02980">
    <property type="entry name" value="SigBFG"/>
    <property type="match status" value="1"/>
</dbReference>
<dbReference type="PANTHER" id="PTHR30385">
    <property type="entry name" value="SIGMA FACTOR F FLAGELLAR"/>
    <property type="match status" value="1"/>
</dbReference>
<evidence type="ECO:0000259" key="6">
    <source>
        <dbReference type="Pfam" id="PF04542"/>
    </source>
</evidence>
<dbReference type="PRINTS" id="PR00046">
    <property type="entry name" value="SIGMA70FCT"/>
</dbReference>
<dbReference type="Gene3D" id="1.20.140.160">
    <property type="match status" value="1"/>
</dbReference>
<dbReference type="GO" id="GO:0003677">
    <property type="term" value="F:DNA binding"/>
    <property type="evidence" value="ECO:0007669"/>
    <property type="project" value="UniProtKB-KW"/>
</dbReference>
<feature type="domain" description="RNA polymerase sigma-70 region 2" evidence="6">
    <location>
        <begin position="45"/>
        <end position="113"/>
    </location>
</feature>
<dbReference type="InterPro" id="IPR014322">
    <property type="entry name" value="RNA_pol_sigma-B/F/G"/>
</dbReference>
<dbReference type="InterPro" id="IPR007630">
    <property type="entry name" value="RNA_pol_sigma70_r4"/>
</dbReference>
<dbReference type="InterPro" id="IPR007627">
    <property type="entry name" value="RNA_pol_sigma70_r2"/>
</dbReference>
<accession>A0A7X6RHL5</accession>
<feature type="domain" description="RNA polymerase sigma-70 region 4" evidence="7">
    <location>
        <begin position="213"/>
        <end position="261"/>
    </location>
</feature>
<keyword evidence="9" id="KW-1185">Reference proteome</keyword>
<dbReference type="AlphaFoldDB" id="A0A7X6RHL5"/>
<keyword evidence="3" id="KW-0238">DNA-binding</keyword>
<dbReference type="SUPFAM" id="SSF88659">
    <property type="entry name" value="Sigma3 and sigma4 domains of RNA polymerase sigma factors"/>
    <property type="match status" value="2"/>
</dbReference>
<dbReference type="GO" id="GO:0006352">
    <property type="term" value="P:DNA-templated transcription initiation"/>
    <property type="evidence" value="ECO:0007669"/>
    <property type="project" value="InterPro"/>
</dbReference>